<accession>A0ABP1RBN9</accession>
<dbReference type="EMBL" id="CAXLJM020000065">
    <property type="protein sequence ID" value="CAL8121572.1"/>
    <property type="molecule type" value="Genomic_DNA"/>
</dbReference>
<evidence type="ECO:0000313" key="2">
    <source>
        <dbReference type="EMBL" id="CAL8121572.1"/>
    </source>
</evidence>
<feature type="transmembrane region" description="Helical" evidence="1">
    <location>
        <begin position="364"/>
        <end position="388"/>
    </location>
</feature>
<comment type="caution">
    <text evidence="2">The sequence shown here is derived from an EMBL/GenBank/DDBJ whole genome shotgun (WGS) entry which is preliminary data.</text>
</comment>
<organism evidence="2 3">
    <name type="scientific">Orchesella dallaii</name>
    <dbReference type="NCBI Taxonomy" id="48710"/>
    <lineage>
        <taxon>Eukaryota</taxon>
        <taxon>Metazoa</taxon>
        <taxon>Ecdysozoa</taxon>
        <taxon>Arthropoda</taxon>
        <taxon>Hexapoda</taxon>
        <taxon>Collembola</taxon>
        <taxon>Entomobryomorpha</taxon>
        <taxon>Entomobryoidea</taxon>
        <taxon>Orchesellidae</taxon>
        <taxon>Orchesellinae</taxon>
        <taxon>Orchesella</taxon>
    </lineage>
</organism>
<reference evidence="2 3" key="1">
    <citation type="submission" date="2024-08" db="EMBL/GenBank/DDBJ databases">
        <authorList>
            <person name="Cucini C."/>
            <person name="Frati F."/>
        </authorList>
    </citation>
    <scope>NUCLEOTIDE SEQUENCE [LARGE SCALE GENOMIC DNA]</scope>
</reference>
<proteinExistence type="predicted"/>
<evidence type="ECO:0000256" key="1">
    <source>
        <dbReference type="SAM" id="Phobius"/>
    </source>
</evidence>
<name>A0ABP1RBN9_9HEXA</name>
<dbReference type="Proteomes" id="UP001642540">
    <property type="component" value="Unassembled WGS sequence"/>
</dbReference>
<protein>
    <submittedName>
        <fullName evidence="2">Uncharacterized protein</fullName>
    </submittedName>
</protein>
<keyword evidence="1" id="KW-1133">Transmembrane helix</keyword>
<sequence length="441" mass="50396">MKIPVDMRAYWESFVKRNRGIDLVSMFLPFDLATAIVYALAFIAFILILTIVIVNKISECDDKNKSNIDFWKEAAKLGGFPFTSILQQGDSRVIEMSRKTSLLAGFFLLFCWLYPCAIIGGEYSGHLYSTLTTAPTPGVPETVNDLVMGSDMTYITTSCHRYYQGSNQAQGYKPIGMSTLKEFMLPEMIQGLSPEKRNSSLKIFLEKLRNEVKFVSQDTLYILKNVRKRRPIYTKDGKGKKDEIKRFGIINNKWDIDLAIYLGKQLLPNYYLYVSTENGRFTKLNSWYGKRTYFNGLFIKGLAALVESGIHERWFRHWNLHILIEQQKLVDEPGTNFYAMVTLANLNLKRQLIDGSETIRLESVAPIFICYGLFISLAGIVFILEYVVGIGRYVLSYISGFVQQYHTMKRKGRNGSAIGSPTIRLKVLSQEVTKSDEETEN</sequence>
<keyword evidence="1" id="KW-0812">Transmembrane</keyword>
<evidence type="ECO:0000313" key="3">
    <source>
        <dbReference type="Proteomes" id="UP001642540"/>
    </source>
</evidence>
<feature type="transmembrane region" description="Helical" evidence="1">
    <location>
        <begin position="32"/>
        <end position="54"/>
    </location>
</feature>
<gene>
    <name evidence="2" type="ORF">ODALV1_LOCUS19448</name>
</gene>
<keyword evidence="3" id="KW-1185">Reference proteome</keyword>
<keyword evidence="1" id="KW-0472">Membrane</keyword>
<feature type="transmembrane region" description="Helical" evidence="1">
    <location>
        <begin position="102"/>
        <end position="121"/>
    </location>
</feature>